<evidence type="ECO:0000256" key="8">
    <source>
        <dbReference type="ARBA" id="ARBA00023136"/>
    </source>
</evidence>
<dbReference type="Pfam" id="PF16916">
    <property type="entry name" value="ZT_dimer"/>
    <property type="match status" value="1"/>
</dbReference>
<accession>A0A923SCZ4</accession>
<dbReference type="GO" id="GO:0005385">
    <property type="term" value="F:zinc ion transmembrane transporter activity"/>
    <property type="evidence" value="ECO:0007669"/>
    <property type="project" value="TreeGrafter"/>
</dbReference>
<keyword evidence="3" id="KW-0813">Transport</keyword>
<feature type="transmembrane region" description="Helical" evidence="10">
    <location>
        <begin position="115"/>
        <end position="135"/>
    </location>
</feature>
<keyword evidence="7" id="KW-0406">Ion transport</keyword>
<dbReference type="Pfam" id="PF01545">
    <property type="entry name" value="Cation_efflux"/>
    <property type="match status" value="1"/>
</dbReference>
<evidence type="ECO:0000256" key="10">
    <source>
        <dbReference type="SAM" id="Phobius"/>
    </source>
</evidence>
<feature type="transmembrane region" description="Helical" evidence="10">
    <location>
        <begin position="52"/>
        <end position="71"/>
    </location>
</feature>
<evidence type="ECO:0000256" key="3">
    <source>
        <dbReference type="ARBA" id="ARBA00022448"/>
    </source>
</evidence>
<feature type="transmembrane region" description="Helical" evidence="10">
    <location>
        <begin position="155"/>
        <end position="175"/>
    </location>
</feature>
<dbReference type="InterPro" id="IPR002524">
    <property type="entry name" value="Cation_efflux"/>
</dbReference>
<keyword evidence="14" id="KW-1185">Reference proteome</keyword>
<dbReference type="InterPro" id="IPR058533">
    <property type="entry name" value="Cation_efflux_TM"/>
</dbReference>
<keyword evidence="8 10" id="KW-0472">Membrane</keyword>
<keyword evidence="4 10" id="KW-0812">Transmembrane</keyword>
<evidence type="ECO:0000256" key="5">
    <source>
        <dbReference type="ARBA" id="ARBA00022906"/>
    </source>
</evidence>
<reference evidence="13" key="1">
    <citation type="submission" date="2020-08" db="EMBL/GenBank/DDBJ databases">
        <title>Ramlibacter sp. USB13 16S ribosomal RNA gene genome sequencing and assembly.</title>
        <authorList>
            <person name="Kang M."/>
        </authorList>
    </citation>
    <scope>NUCLEOTIDE SEQUENCE</scope>
    <source>
        <strain evidence="13">USB13</strain>
    </source>
</reference>
<dbReference type="NCBIfam" id="TIGR01297">
    <property type="entry name" value="CDF"/>
    <property type="match status" value="1"/>
</dbReference>
<sequence>MNAGPGKPPHDHARPSGHDHDHHDHRHEHAHAHGHGHGHHGHVHAPASFGKAFAIGAVLNVGFVIAEWVFGAMANSLALMADAVHNLGDVLALLLAWLAAGLARRPPSERFTYGLRGSSILAALLNAGALLVITGGLGWEALRRLRDPGPVEGGIVIGVALVGVVINGVTAWLFLRGGKEDLNLRGVYLHMAADAAVSLAVALAGVAVLFTGWTWLDPALTLAVSAVILWSSWDLLRQSLNLALQAVPSGIRTAEVRELLAGMPGVAEVHDLHIWAMSTSENALTAHLVMPAGHPGDAFLQQVCGELERRFGIQHATVQIEVANTGAACALAPDHVV</sequence>
<dbReference type="InterPro" id="IPR027469">
    <property type="entry name" value="Cation_efflux_TMD_sf"/>
</dbReference>
<evidence type="ECO:0000259" key="12">
    <source>
        <dbReference type="Pfam" id="PF16916"/>
    </source>
</evidence>
<feature type="transmembrane region" description="Helical" evidence="10">
    <location>
        <begin position="187"/>
        <end position="213"/>
    </location>
</feature>
<gene>
    <name evidence="13" type="ORF">H8N03_17745</name>
</gene>
<evidence type="ECO:0000256" key="1">
    <source>
        <dbReference type="ARBA" id="ARBA00004141"/>
    </source>
</evidence>
<evidence type="ECO:0000256" key="7">
    <source>
        <dbReference type="ARBA" id="ARBA00023065"/>
    </source>
</evidence>
<dbReference type="SUPFAM" id="SSF160240">
    <property type="entry name" value="Cation efflux protein cytoplasmic domain-like"/>
    <property type="match status" value="1"/>
</dbReference>
<evidence type="ECO:0000313" key="14">
    <source>
        <dbReference type="Proteomes" id="UP000608513"/>
    </source>
</evidence>
<protein>
    <submittedName>
        <fullName evidence="13">Cation transporter</fullName>
    </submittedName>
</protein>
<evidence type="ECO:0000313" key="13">
    <source>
        <dbReference type="EMBL" id="MBC5784798.1"/>
    </source>
</evidence>
<dbReference type="EMBL" id="JACORT010000008">
    <property type="protein sequence ID" value="MBC5784798.1"/>
    <property type="molecule type" value="Genomic_DNA"/>
</dbReference>
<proteinExistence type="inferred from homology"/>
<dbReference type="InterPro" id="IPR027470">
    <property type="entry name" value="Cation_efflux_CTD"/>
</dbReference>
<comment type="caution">
    <text evidence="13">The sequence shown here is derived from an EMBL/GenBank/DDBJ whole genome shotgun (WGS) entry which is preliminary data.</text>
</comment>
<evidence type="ECO:0000256" key="2">
    <source>
        <dbReference type="ARBA" id="ARBA00008873"/>
    </source>
</evidence>
<feature type="compositionally biased region" description="Basic residues" evidence="9">
    <location>
        <begin position="23"/>
        <end position="43"/>
    </location>
</feature>
<dbReference type="Proteomes" id="UP000608513">
    <property type="component" value="Unassembled WGS sequence"/>
</dbReference>
<feature type="region of interest" description="Disordered" evidence="9">
    <location>
        <begin position="1"/>
        <end position="43"/>
    </location>
</feature>
<dbReference type="GO" id="GO:0005886">
    <property type="term" value="C:plasma membrane"/>
    <property type="evidence" value="ECO:0007669"/>
    <property type="project" value="TreeGrafter"/>
</dbReference>
<name>A0A923SCZ4_9BURK</name>
<evidence type="ECO:0000256" key="4">
    <source>
        <dbReference type="ARBA" id="ARBA00022692"/>
    </source>
</evidence>
<dbReference type="RefSeq" id="WP_187077549.1">
    <property type="nucleotide sequence ID" value="NZ_JACORT010000008.1"/>
</dbReference>
<evidence type="ECO:0000259" key="11">
    <source>
        <dbReference type="Pfam" id="PF01545"/>
    </source>
</evidence>
<evidence type="ECO:0000256" key="9">
    <source>
        <dbReference type="SAM" id="MobiDB-lite"/>
    </source>
</evidence>
<dbReference type="SUPFAM" id="SSF161111">
    <property type="entry name" value="Cation efflux protein transmembrane domain-like"/>
    <property type="match status" value="1"/>
</dbReference>
<feature type="domain" description="Cation efflux protein cytoplasmic" evidence="12">
    <location>
        <begin position="248"/>
        <end position="321"/>
    </location>
</feature>
<keyword evidence="6 10" id="KW-1133">Transmembrane helix</keyword>
<dbReference type="AlphaFoldDB" id="A0A923SCZ4"/>
<keyword evidence="5" id="KW-0864">Zinc transport</keyword>
<dbReference type="Gene3D" id="1.20.1510.10">
    <property type="entry name" value="Cation efflux protein transmembrane domain"/>
    <property type="match status" value="1"/>
</dbReference>
<dbReference type="PANTHER" id="PTHR11562">
    <property type="entry name" value="CATION EFFLUX PROTEIN/ ZINC TRANSPORTER"/>
    <property type="match status" value="1"/>
</dbReference>
<dbReference type="InterPro" id="IPR036837">
    <property type="entry name" value="Cation_efflux_CTD_sf"/>
</dbReference>
<dbReference type="PANTHER" id="PTHR11562:SF17">
    <property type="entry name" value="RE54080P-RELATED"/>
    <property type="match status" value="1"/>
</dbReference>
<feature type="compositionally biased region" description="Basic and acidic residues" evidence="9">
    <location>
        <begin position="8"/>
        <end position="22"/>
    </location>
</feature>
<comment type="subcellular location">
    <subcellularLocation>
        <location evidence="1">Membrane</location>
        <topology evidence="1">Multi-pass membrane protein</topology>
    </subcellularLocation>
</comment>
<evidence type="ECO:0000256" key="6">
    <source>
        <dbReference type="ARBA" id="ARBA00022989"/>
    </source>
</evidence>
<keyword evidence="5" id="KW-0862">Zinc</keyword>
<feature type="domain" description="Cation efflux protein transmembrane" evidence="11">
    <location>
        <begin position="55"/>
        <end position="240"/>
    </location>
</feature>
<feature type="transmembrane region" description="Helical" evidence="10">
    <location>
        <begin position="83"/>
        <end position="103"/>
    </location>
</feature>
<comment type="similarity">
    <text evidence="2">Belongs to the cation diffusion facilitator (CDF) transporter (TC 2.A.4) family. SLC30A subfamily.</text>
</comment>
<dbReference type="InterPro" id="IPR050681">
    <property type="entry name" value="CDF/SLC30A"/>
</dbReference>
<organism evidence="13 14">
    <name type="scientific">Ramlibacter cellulosilyticus</name>
    <dbReference type="NCBI Taxonomy" id="2764187"/>
    <lineage>
        <taxon>Bacteria</taxon>
        <taxon>Pseudomonadati</taxon>
        <taxon>Pseudomonadota</taxon>
        <taxon>Betaproteobacteria</taxon>
        <taxon>Burkholderiales</taxon>
        <taxon>Comamonadaceae</taxon>
        <taxon>Ramlibacter</taxon>
    </lineage>
</organism>